<comment type="caution">
    <text evidence="3">The sequence shown here is derived from an EMBL/GenBank/DDBJ whole genome shotgun (WGS) entry which is preliminary data.</text>
</comment>
<dbReference type="InterPro" id="IPR052913">
    <property type="entry name" value="Glycopeptide_resist_protein"/>
</dbReference>
<organism evidence="3 4">
    <name type="scientific">Candidatus Uhrbacteria bacterium RIFCSPLOWO2_02_FULL_48_18</name>
    <dbReference type="NCBI Taxonomy" id="1802408"/>
    <lineage>
        <taxon>Bacteria</taxon>
        <taxon>Candidatus Uhriibacteriota</taxon>
    </lineage>
</organism>
<feature type="transmembrane region" description="Helical" evidence="1">
    <location>
        <begin position="12"/>
        <end position="33"/>
    </location>
</feature>
<dbReference type="PANTHER" id="PTHR35788">
    <property type="entry name" value="EXPORTED PROTEIN-RELATED"/>
    <property type="match status" value="1"/>
</dbReference>
<keyword evidence="1" id="KW-1133">Transmembrane helix</keyword>
<keyword evidence="1" id="KW-0812">Transmembrane</keyword>
<name>A0A1F7VCB6_9BACT</name>
<feature type="domain" description="YoaR-like putative peptidoglycan binding" evidence="2">
    <location>
        <begin position="277"/>
        <end position="342"/>
    </location>
</feature>
<dbReference type="InterPro" id="IPR022029">
    <property type="entry name" value="YoaR-like_PG-bd"/>
</dbReference>
<protein>
    <recommendedName>
        <fullName evidence="2">YoaR-like putative peptidoglycan binding domain-containing protein</fullName>
    </recommendedName>
</protein>
<gene>
    <name evidence="3" type="ORF">A3I41_00480</name>
</gene>
<reference evidence="3 4" key="1">
    <citation type="journal article" date="2016" name="Nat. Commun.">
        <title>Thousands of microbial genomes shed light on interconnected biogeochemical processes in an aquifer system.</title>
        <authorList>
            <person name="Anantharaman K."/>
            <person name="Brown C.T."/>
            <person name="Hug L.A."/>
            <person name="Sharon I."/>
            <person name="Castelle C.J."/>
            <person name="Probst A.J."/>
            <person name="Thomas B.C."/>
            <person name="Singh A."/>
            <person name="Wilkins M.J."/>
            <person name="Karaoz U."/>
            <person name="Brodie E.L."/>
            <person name="Williams K.H."/>
            <person name="Hubbard S.S."/>
            <person name="Banfield J.F."/>
        </authorList>
    </citation>
    <scope>NUCLEOTIDE SEQUENCE [LARGE SCALE GENOMIC DNA]</scope>
</reference>
<keyword evidence="1" id="KW-0472">Membrane</keyword>
<dbReference type="Pfam" id="PF04294">
    <property type="entry name" value="VanW"/>
    <property type="match status" value="1"/>
</dbReference>
<dbReference type="Proteomes" id="UP000176593">
    <property type="component" value="Unassembled WGS sequence"/>
</dbReference>
<evidence type="ECO:0000313" key="3">
    <source>
        <dbReference type="EMBL" id="OGL88190.1"/>
    </source>
</evidence>
<evidence type="ECO:0000259" key="2">
    <source>
        <dbReference type="Pfam" id="PF12229"/>
    </source>
</evidence>
<evidence type="ECO:0000313" key="4">
    <source>
        <dbReference type="Proteomes" id="UP000176593"/>
    </source>
</evidence>
<dbReference type="Pfam" id="PF12229">
    <property type="entry name" value="PG_binding_4"/>
    <property type="match status" value="1"/>
</dbReference>
<accession>A0A1F7VCB6</accession>
<dbReference type="EMBL" id="MGEQ01000001">
    <property type="protein sequence ID" value="OGL88190.1"/>
    <property type="molecule type" value="Genomic_DNA"/>
</dbReference>
<sequence>MNEEQKQRHFLKYVAGGVAASVLILTGLGWGAWTYAEKYNGVIAPNVFIGALDIGRKTPEQAREILQKRTDELLTHGVNIRFNGETKNLPLSTLIGSDLIEYVNFDLDQTLKTTEFVRHDANPIINTSKILYALIRPFRTAMRFTIQTRELNQSLHALFASEEHLASETSFLIKPAGTDWDIDVKPGVSGDQMDEEIFAKSLSKAFETLSTDPVDLIRTERKPLVSEEVARQEVPIVRAILMAAPYRLVYKQEDGTVDSWKLSAHVLATLLIPTPEGTVSMDKVAFNKFLEPIMKDVNVPAQNARFEIKGSRAEKFAESKDGHIIDQDKLFQDTLAQITQGSTNPIEIATIIEKPSVKTADVNNIGITEILGYGISNYKNSPKNRKLNIQNGVNLLNGLLIAPGETFSLLDSLKPFTLANGYFPELVIKGTKIEPDIGGGLCQIGTTTFRAAMHSGLPIVTRQNHSLVVSYYNDPANNNPGTDATIFNPAPDFKFTNNTEQYILFQAENIIAKQELKFTFWGTSDGRKGSYTPPVVTRWIPYGEKIVQTSTNLKPGEEKCQEAHKGADASFTYTIENPDGTKIDKIFASHYRPLPKICLVGIDPLIAITNPETPTP</sequence>
<proteinExistence type="predicted"/>
<dbReference type="AlphaFoldDB" id="A0A1F7VCB6"/>
<dbReference type="InterPro" id="IPR007391">
    <property type="entry name" value="Vancomycin_resist_VanW"/>
</dbReference>
<evidence type="ECO:0000256" key="1">
    <source>
        <dbReference type="SAM" id="Phobius"/>
    </source>
</evidence>
<dbReference type="PANTHER" id="PTHR35788:SF1">
    <property type="entry name" value="EXPORTED PROTEIN"/>
    <property type="match status" value="1"/>
</dbReference>